<feature type="region of interest" description="Disordered" evidence="14">
    <location>
        <begin position="138"/>
        <end position="169"/>
    </location>
</feature>
<feature type="binding site" evidence="13">
    <location>
        <position position="328"/>
    </location>
    <ligand>
        <name>Zn(2+)</name>
        <dbReference type="ChEBI" id="CHEBI:29105"/>
    </ligand>
</feature>
<evidence type="ECO:0000256" key="3">
    <source>
        <dbReference type="ARBA" id="ARBA00018439"/>
    </source>
</evidence>
<dbReference type="Pfam" id="PF08772">
    <property type="entry name" value="Zn_ribbon_NOB1"/>
    <property type="match status" value="1"/>
</dbReference>
<sequence length="454" mass="50718">MATNSKGDVKHLVVDSAGFIKNIELQSLGKRIYTLQEVVQEIKDITTRQRLAVLPYEITFKQPSTEAIKAVTDFSKLTGDFKVLSAVDLRVLALTYQLEKEFCGTDHLKTKPANVVKFSKGKTMNKIPGFYVEKAQTDTTAAQNDEEMSEARASTEDCNTDEDPVGDDSGKTLEEEIDEISDLPGCSISEYTHAMASSSSLQNSSRVQEPTQLQAIGDAEQMDVQEIDNRTDDPGDDEGFVEEDEDGWITPQNIQAIRDEMGDLGLDAVPADVEVGCLTTDFAMQNVLIQMGLHVVSVDGMLIREAKSYALKCYACFRVTHQMEKGFCPWCGNKTLSRVSISIDENGVTRYNVTSRKRPFNIRGKKYPLPLPQGGRSGENPVLVEDQPRGQRRLPPKRDKVDVMDPDFVARSSPFMSHDVNSRAVHLGFHVDGNYWNKRNPNEAKKNRGRRKKK</sequence>
<comment type="similarity">
    <text evidence="2 12">Belongs to the NOB1 family.</text>
</comment>
<dbReference type="AlphaFoldDB" id="A0A913XKQ8"/>
<protein>
    <recommendedName>
        <fullName evidence="3 12">RNA-binding protein NOB1</fullName>
    </recommendedName>
</protein>
<feature type="binding site" evidence="13">
    <location>
        <position position="331"/>
    </location>
    <ligand>
        <name>Zn(2+)</name>
        <dbReference type="ChEBI" id="CHEBI:29105"/>
    </ligand>
</feature>
<dbReference type="OMA" id="GYELECE"/>
<organism evidence="17 18">
    <name type="scientific">Exaiptasia diaphana</name>
    <name type="common">Tropical sea anemone</name>
    <name type="synonym">Aiptasia pulchella</name>
    <dbReference type="NCBI Taxonomy" id="2652724"/>
    <lineage>
        <taxon>Eukaryota</taxon>
        <taxon>Metazoa</taxon>
        <taxon>Cnidaria</taxon>
        <taxon>Anthozoa</taxon>
        <taxon>Hexacorallia</taxon>
        <taxon>Actiniaria</taxon>
        <taxon>Aiptasiidae</taxon>
        <taxon>Exaiptasia</taxon>
    </lineage>
</organism>
<keyword evidence="7" id="KW-0863">Zinc-finger</keyword>
<keyword evidence="8" id="KW-0378">Hydrolase</keyword>
<dbReference type="InterPro" id="IPR033411">
    <property type="entry name" value="Ribonuclease_PIN"/>
</dbReference>
<dbReference type="FunFam" id="3.40.50.1010:FF:000018">
    <property type="entry name" value="RNA-binding protein NOB1"/>
    <property type="match status" value="1"/>
</dbReference>
<evidence type="ECO:0000256" key="4">
    <source>
        <dbReference type="ARBA" id="ARBA00022553"/>
    </source>
</evidence>
<evidence type="ECO:0000256" key="13">
    <source>
        <dbReference type="PIRSR" id="PIRSR037125-1"/>
    </source>
</evidence>
<dbReference type="InterPro" id="IPR036283">
    <property type="entry name" value="NOB1_Zf-like_sf"/>
</dbReference>
<dbReference type="Proteomes" id="UP000887567">
    <property type="component" value="Unplaced"/>
</dbReference>
<keyword evidence="18" id="KW-1185">Reference proteome</keyword>
<dbReference type="Gene3D" id="6.20.210.10">
    <property type="entry name" value="Nin one binding (NOB1), Zn-ribbon-like"/>
    <property type="match status" value="1"/>
</dbReference>
<keyword evidence="10 12" id="KW-0539">Nucleus</keyword>
<dbReference type="GO" id="GO:0030688">
    <property type="term" value="C:preribosome, small subunit precursor"/>
    <property type="evidence" value="ECO:0007669"/>
    <property type="project" value="TreeGrafter"/>
</dbReference>
<evidence type="ECO:0000256" key="11">
    <source>
        <dbReference type="ARBA" id="ARBA00045628"/>
    </source>
</evidence>
<keyword evidence="6 12" id="KW-0479">Metal-binding</keyword>
<feature type="domain" description="Ribonuclease PIN" evidence="16">
    <location>
        <begin position="12"/>
        <end position="98"/>
    </location>
</feature>
<keyword evidence="9 12" id="KW-0862">Zinc</keyword>
<dbReference type="InterPro" id="IPR014881">
    <property type="entry name" value="NOB1_Zn-bd"/>
</dbReference>
<evidence type="ECO:0000256" key="6">
    <source>
        <dbReference type="ARBA" id="ARBA00022723"/>
    </source>
</evidence>
<keyword evidence="4" id="KW-0597">Phosphoprotein</keyword>
<feature type="region of interest" description="Disordered" evidence="14">
    <location>
        <begin position="364"/>
        <end position="403"/>
    </location>
</feature>
<feature type="domain" description="Nin one binding (NOB1) Zn-ribbon-like" evidence="15">
    <location>
        <begin position="303"/>
        <end position="375"/>
    </location>
</feature>
<dbReference type="OrthoDB" id="446759at2759"/>
<evidence type="ECO:0000256" key="2">
    <source>
        <dbReference type="ARBA" id="ARBA00005858"/>
    </source>
</evidence>
<proteinExistence type="inferred from homology"/>
<dbReference type="PANTHER" id="PTHR12814">
    <property type="entry name" value="RNA-BINDING PROTEIN NOB1"/>
    <property type="match status" value="1"/>
</dbReference>
<feature type="binding site" evidence="13">
    <location>
        <position position="313"/>
    </location>
    <ligand>
        <name>Zn(2+)</name>
        <dbReference type="ChEBI" id="CHEBI:29105"/>
    </ligand>
</feature>
<accession>A0A913XKQ8</accession>
<dbReference type="SUPFAM" id="SSF144206">
    <property type="entry name" value="NOB1 zinc finger-like"/>
    <property type="match status" value="1"/>
</dbReference>
<evidence type="ECO:0000256" key="7">
    <source>
        <dbReference type="ARBA" id="ARBA00022771"/>
    </source>
</evidence>
<dbReference type="GO" id="GO:0016787">
    <property type="term" value="F:hydrolase activity"/>
    <property type="evidence" value="ECO:0007669"/>
    <property type="project" value="UniProtKB-KW"/>
</dbReference>
<dbReference type="RefSeq" id="XP_020905747.1">
    <property type="nucleotide sequence ID" value="XM_021050088.2"/>
</dbReference>
<evidence type="ECO:0000256" key="1">
    <source>
        <dbReference type="ARBA" id="ARBA00004123"/>
    </source>
</evidence>
<dbReference type="EnsemblMetazoa" id="XM_021050088.2">
    <property type="protein sequence ID" value="XP_020905747.1"/>
    <property type="gene ID" value="LOC110243934"/>
</dbReference>
<evidence type="ECO:0000256" key="14">
    <source>
        <dbReference type="SAM" id="MobiDB-lite"/>
    </source>
</evidence>
<dbReference type="GO" id="GO:0005634">
    <property type="term" value="C:nucleus"/>
    <property type="evidence" value="ECO:0007669"/>
    <property type="project" value="UniProtKB-SubCell"/>
</dbReference>
<keyword evidence="5" id="KW-0540">Nuclease</keyword>
<evidence type="ECO:0000256" key="10">
    <source>
        <dbReference type="ARBA" id="ARBA00023242"/>
    </source>
</evidence>
<dbReference type="PANTHER" id="PTHR12814:SF2">
    <property type="entry name" value="RNA-BINDING PROTEIN NOB1"/>
    <property type="match status" value="1"/>
</dbReference>
<dbReference type="GO" id="GO:0004521">
    <property type="term" value="F:RNA endonuclease activity"/>
    <property type="evidence" value="ECO:0007669"/>
    <property type="project" value="UniProtKB-UniRule"/>
</dbReference>
<dbReference type="GeneID" id="110243934"/>
<comment type="function">
    <text evidence="11">May play a role in mRNA degradation. Endonuclease required for processing of 20S pre-rRNA precursor and biogenesis of 40S ribosomal subunits.</text>
</comment>
<name>A0A913XKQ8_EXADI</name>
<feature type="binding site" evidence="13">
    <location>
        <position position="316"/>
    </location>
    <ligand>
        <name>Zn(2+)</name>
        <dbReference type="ChEBI" id="CHEBI:29105"/>
    </ligand>
</feature>
<evidence type="ECO:0000256" key="12">
    <source>
        <dbReference type="PIRNR" id="PIRNR037125"/>
    </source>
</evidence>
<dbReference type="KEGG" id="epa:110243934"/>
<evidence type="ECO:0000259" key="15">
    <source>
        <dbReference type="Pfam" id="PF08772"/>
    </source>
</evidence>
<dbReference type="PIRSF" id="PIRSF037125">
    <property type="entry name" value="D-site_20S_pre-rRNA_nuclease"/>
    <property type="match status" value="1"/>
</dbReference>
<dbReference type="Pfam" id="PF17146">
    <property type="entry name" value="PIN_6"/>
    <property type="match status" value="1"/>
</dbReference>
<feature type="region of interest" description="Disordered" evidence="14">
    <location>
        <begin position="432"/>
        <end position="454"/>
    </location>
</feature>
<dbReference type="Gene3D" id="3.40.50.1010">
    <property type="entry name" value="5'-nuclease"/>
    <property type="match status" value="1"/>
</dbReference>
<dbReference type="InterPro" id="IPR017117">
    <property type="entry name" value="Nob1_euk"/>
</dbReference>
<reference evidence="17" key="1">
    <citation type="submission" date="2022-11" db="UniProtKB">
        <authorList>
            <consortium name="EnsemblMetazoa"/>
        </authorList>
    </citation>
    <scope>IDENTIFICATION</scope>
</reference>
<comment type="subcellular location">
    <subcellularLocation>
        <location evidence="1 12">Nucleus</location>
    </subcellularLocation>
</comment>
<evidence type="ECO:0000256" key="9">
    <source>
        <dbReference type="ARBA" id="ARBA00022833"/>
    </source>
</evidence>
<dbReference type="InterPro" id="IPR039907">
    <property type="entry name" value="NOB1"/>
</dbReference>
<dbReference type="GO" id="GO:0030490">
    <property type="term" value="P:maturation of SSU-rRNA"/>
    <property type="evidence" value="ECO:0007669"/>
    <property type="project" value="TreeGrafter"/>
</dbReference>
<evidence type="ECO:0000313" key="17">
    <source>
        <dbReference type="EnsemblMetazoa" id="XP_020905747.1"/>
    </source>
</evidence>
<evidence type="ECO:0000313" key="18">
    <source>
        <dbReference type="Proteomes" id="UP000887567"/>
    </source>
</evidence>
<dbReference type="GO" id="GO:0008270">
    <property type="term" value="F:zinc ion binding"/>
    <property type="evidence" value="ECO:0007669"/>
    <property type="project" value="UniProtKB-KW"/>
</dbReference>
<evidence type="ECO:0000256" key="8">
    <source>
        <dbReference type="ARBA" id="ARBA00022801"/>
    </source>
</evidence>
<evidence type="ECO:0000259" key="16">
    <source>
        <dbReference type="Pfam" id="PF17146"/>
    </source>
</evidence>
<evidence type="ECO:0000256" key="5">
    <source>
        <dbReference type="ARBA" id="ARBA00022722"/>
    </source>
</evidence>
<dbReference type="CDD" id="cd09876">
    <property type="entry name" value="PIN_Nob1-like"/>
    <property type="match status" value="1"/>
</dbReference>